<keyword evidence="1" id="KW-0812">Transmembrane</keyword>
<feature type="transmembrane region" description="Helical" evidence="1">
    <location>
        <begin position="6"/>
        <end position="24"/>
    </location>
</feature>
<evidence type="ECO:0000313" key="2">
    <source>
        <dbReference type="EMBL" id="EET59451.1"/>
    </source>
</evidence>
<comment type="caution">
    <text evidence="2">The sequence shown here is derived from an EMBL/GenBank/DDBJ whole genome shotgun (WGS) entry which is preliminary data.</text>
</comment>
<name>C6LIR2_9FIRM</name>
<evidence type="ECO:0000313" key="3">
    <source>
        <dbReference type="Proteomes" id="UP000005561"/>
    </source>
</evidence>
<reference evidence="2" key="1">
    <citation type="submission" date="2009-07" db="EMBL/GenBank/DDBJ databases">
        <authorList>
            <person name="Weinstock G."/>
            <person name="Sodergren E."/>
            <person name="Clifton S."/>
            <person name="Fulton L."/>
            <person name="Fulton B."/>
            <person name="Courtney L."/>
            <person name="Fronick C."/>
            <person name="Harrison M."/>
            <person name="Strong C."/>
            <person name="Farmer C."/>
            <person name="Delahaunty K."/>
            <person name="Markovic C."/>
            <person name="Hall O."/>
            <person name="Minx P."/>
            <person name="Tomlinson C."/>
            <person name="Mitreva M."/>
            <person name="Nelson J."/>
            <person name="Hou S."/>
            <person name="Wollam A."/>
            <person name="Pepin K.H."/>
            <person name="Johnson M."/>
            <person name="Bhonagiri V."/>
            <person name="Nash W.E."/>
            <person name="Warren W."/>
            <person name="Chinwalla A."/>
            <person name="Mardis E.R."/>
            <person name="Wilson R.K."/>
        </authorList>
    </citation>
    <scope>NUCLEOTIDE SEQUENCE [LARGE SCALE GENOMIC DNA]</scope>
    <source>
        <strain evidence="2">DSM 14469</strain>
    </source>
</reference>
<keyword evidence="3" id="KW-1185">Reference proteome</keyword>
<dbReference type="EMBL" id="ACCL02000018">
    <property type="protein sequence ID" value="EET59451.1"/>
    <property type="molecule type" value="Genomic_DNA"/>
</dbReference>
<dbReference type="Proteomes" id="UP000005561">
    <property type="component" value="Unassembled WGS sequence"/>
</dbReference>
<organism evidence="2 3">
    <name type="scientific">Marvinbryantia formatexigens DSM 14469</name>
    <dbReference type="NCBI Taxonomy" id="478749"/>
    <lineage>
        <taxon>Bacteria</taxon>
        <taxon>Bacillati</taxon>
        <taxon>Bacillota</taxon>
        <taxon>Clostridia</taxon>
        <taxon>Lachnospirales</taxon>
        <taxon>Lachnospiraceae</taxon>
        <taxon>Marvinbryantia</taxon>
    </lineage>
</organism>
<dbReference type="AlphaFoldDB" id="C6LIR2"/>
<protein>
    <submittedName>
        <fullName evidence="2">Uncharacterized protein</fullName>
    </submittedName>
</protein>
<sequence>MPGYANIIYASLSVAYLIDVVVMIHRNINIIKGAYTLETMVCKNWFEKVRTTAR</sequence>
<accession>C6LIR2</accession>
<proteinExistence type="predicted"/>
<gene>
    <name evidence="2" type="ORF">BRYFOR_08542</name>
</gene>
<evidence type="ECO:0000256" key="1">
    <source>
        <dbReference type="SAM" id="Phobius"/>
    </source>
</evidence>
<keyword evidence="1" id="KW-0472">Membrane</keyword>
<keyword evidence="1" id="KW-1133">Transmembrane helix</keyword>